<keyword evidence="4" id="KW-1185">Reference proteome</keyword>
<evidence type="ECO:0000256" key="2">
    <source>
        <dbReference type="SAM" id="Phobius"/>
    </source>
</evidence>
<accession>A0A2A6BDB3</accession>
<dbReference type="Proteomes" id="UP000005239">
    <property type="component" value="Unassembled WGS sequence"/>
</dbReference>
<reference evidence="3" key="2">
    <citation type="submission" date="2022-06" db="UniProtKB">
        <authorList>
            <consortium name="EnsemblMetazoa"/>
        </authorList>
    </citation>
    <scope>IDENTIFICATION</scope>
    <source>
        <strain evidence="3">PS312</strain>
    </source>
</reference>
<dbReference type="AlphaFoldDB" id="A0A2A6BDB3"/>
<accession>A0A8R1YS20</accession>
<evidence type="ECO:0000256" key="1">
    <source>
        <dbReference type="SAM" id="MobiDB-lite"/>
    </source>
</evidence>
<feature type="transmembrane region" description="Helical" evidence="2">
    <location>
        <begin position="34"/>
        <end position="55"/>
    </location>
</feature>
<sequence>MVASDTPNCSSNKQTCGLKCFYETCTFDEKLKSFLELGLCIVIFVIFMLTFYMIVNTTMHRRNAEFRAWSAQYDIEMEARYRLSVMRRRHEERREQRQRQRYEHPADPNPMPLHLQPRRSNEYELDNTFFLPSYR</sequence>
<reference evidence="4" key="1">
    <citation type="journal article" date="2008" name="Nat. Genet.">
        <title>The Pristionchus pacificus genome provides a unique perspective on nematode lifestyle and parasitism.</title>
        <authorList>
            <person name="Dieterich C."/>
            <person name="Clifton S.W."/>
            <person name="Schuster L.N."/>
            <person name="Chinwalla A."/>
            <person name="Delehaunty K."/>
            <person name="Dinkelacker I."/>
            <person name="Fulton L."/>
            <person name="Fulton R."/>
            <person name="Godfrey J."/>
            <person name="Minx P."/>
            <person name="Mitreva M."/>
            <person name="Roeseler W."/>
            <person name="Tian H."/>
            <person name="Witte H."/>
            <person name="Yang S.P."/>
            <person name="Wilson R.K."/>
            <person name="Sommer R.J."/>
        </authorList>
    </citation>
    <scope>NUCLEOTIDE SEQUENCE [LARGE SCALE GENOMIC DNA]</scope>
    <source>
        <strain evidence="4">PS312</strain>
    </source>
</reference>
<feature type="region of interest" description="Disordered" evidence="1">
    <location>
        <begin position="89"/>
        <end position="117"/>
    </location>
</feature>
<evidence type="ECO:0000313" key="3">
    <source>
        <dbReference type="EnsemblMetazoa" id="PPA38945.1"/>
    </source>
</evidence>
<keyword evidence="2" id="KW-0812">Transmembrane</keyword>
<protein>
    <submittedName>
        <fullName evidence="3">Uncharacterized protein</fullName>
    </submittedName>
</protein>
<name>A0A2A6BDB3_PRIPA</name>
<gene>
    <name evidence="3" type="primary">WBGene00277314</name>
</gene>
<feature type="compositionally biased region" description="Basic and acidic residues" evidence="1">
    <location>
        <begin position="92"/>
        <end position="106"/>
    </location>
</feature>
<proteinExistence type="predicted"/>
<keyword evidence="2" id="KW-0472">Membrane</keyword>
<organism evidence="3 4">
    <name type="scientific">Pristionchus pacificus</name>
    <name type="common">Parasitic nematode worm</name>
    <dbReference type="NCBI Taxonomy" id="54126"/>
    <lineage>
        <taxon>Eukaryota</taxon>
        <taxon>Metazoa</taxon>
        <taxon>Ecdysozoa</taxon>
        <taxon>Nematoda</taxon>
        <taxon>Chromadorea</taxon>
        <taxon>Rhabditida</taxon>
        <taxon>Rhabditina</taxon>
        <taxon>Diplogasteromorpha</taxon>
        <taxon>Diplogasteroidea</taxon>
        <taxon>Neodiplogasteridae</taxon>
        <taxon>Pristionchus</taxon>
    </lineage>
</organism>
<evidence type="ECO:0000313" key="4">
    <source>
        <dbReference type="Proteomes" id="UP000005239"/>
    </source>
</evidence>
<keyword evidence="2" id="KW-1133">Transmembrane helix</keyword>
<dbReference type="EnsemblMetazoa" id="PPA38945.1">
    <property type="protein sequence ID" value="PPA38945.1"/>
    <property type="gene ID" value="WBGene00277314"/>
</dbReference>